<feature type="region of interest" description="Disordered" evidence="8">
    <location>
        <begin position="592"/>
        <end position="612"/>
    </location>
</feature>
<evidence type="ECO:0000256" key="4">
    <source>
        <dbReference type="ARBA" id="ARBA00022787"/>
    </source>
</evidence>
<evidence type="ECO:0000256" key="5">
    <source>
        <dbReference type="ARBA" id="ARBA00022989"/>
    </source>
</evidence>
<keyword evidence="3 9" id="KW-0812">Transmembrane</keyword>
<evidence type="ECO:0000313" key="11">
    <source>
        <dbReference type="Proteomes" id="UP001497525"/>
    </source>
</evidence>
<name>A0AAV2TV97_CALDB</name>
<keyword evidence="5 9" id="KW-1133">Transmembrane helix</keyword>
<keyword evidence="4" id="KW-1000">Mitochondrion outer membrane</keyword>
<comment type="caution">
    <text evidence="10">The sequence shown here is derived from an EMBL/GenBank/DDBJ whole genome shotgun (WGS) entry which is preliminary data.</text>
</comment>
<comment type="similarity">
    <text evidence="2">Belongs to the mitoguardin family.</text>
</comment>
<dbReference type="GO" id="GO:0008053">
    <property type="term" value="P:mitochondrial fusion"/>
    <property type="evidence" value="ECO:0007669"/>
    <property type="project" value="InterPro"/>
</dbReference>
<keyword evidence="7 9" id="KW-0472">Membrane</keyword>
<dbReference type="PANTHER" id="PTHR21508:SF5">
    <property type="entry name" value="MITOGUARDIN"/>
    <property type="match status" value="1"/>
</dbReference>
<evidence type="ECO:0000256" key="3">
    <source>
        <dbReference type="ARBA" id="ARBA00022692"/>
    </source>
</evidence>
<dbReference type="GO" id="GO:0005741">
    <property type="term" value="C:mitochondrial outer membrane"/>
    <property type="evidence" value="ECO:0007669"/>
    <property type="project" value="UniProtKB-SubCell"/>
</dbReference>
<organism evidence="10 11">
    <name type="scientific">Calicophoron daubneyi</name>
    <name type="common">Rumen fluke</name>
    <name type="synonym">Paramphistomum daubneyi</name>
    <dbReference type="NCBI Taxonomy" id="300641"/>
    <lineage>
        <taxon>Eukaryota</taxon>
        <taxon>Metazoa</taxon>
        <taxon>Spiralia</taxon>
        <taxon>Lophotrochozoa</taxon>
        <taxon>Platyhelminthes</taxon>
        <taxon>Trematoda</taxon>
        <taxon>Digenea</taxon>
        <taxon>Plagiorchiida</taxon>
        <taxon>Pronocephalata</taxon>
        <taxon>Paramphistomoidea</taxon>
        <taxon>Paramphistomidae</taxon>
        <taxon>Calicophoron</taxon>
    </lineage>
</organism>
<protein>
    <submittedName>
        <fullName evidence="10">Uncharacterized protein</fullName>
    </submittedName>
</protein>
<evidence type="ECO:0000256" key="7">
    <source>
        <dbReference type="ARBA" id="ARBA00023136"/>
    </source>
</evidence>
<evidence type="ECO:0000313" key="10">
    <source>
        <dbReference type="EMBL" id="CAL5140099.1"/>
    </source>
</evidence>
<dbReference type="Pfam" id="PF10265">
    <property type="entry name" value="Miga"/>
    <property type="match status" value="1"/>
</dbReference>
<evidence type="ECO:0000256" key="2">
    <source>
        <dbReference type="ARBA" id="ARBA00008969"/>
    </source>
</evidence>
<evidence type="ECO:0000256" key="8">
    <source>
        <dbReference type="SAM" id="MobiDB-lite"/>
    </source>
</evidence>
<accession>A0AAV2TV97</accession>
<evidence type="ECO:0000256" key="1">
    <source>
        <dbReference type="ARBA" id="ARBA00004294"/>
    </source>
</evidence>
<comment type="subcellular location">
    <subcellularLocation>
        <location evidence="1">Mitochondrion outer membrane</location>
    </subcellularLocation>
</comment>
<dbReference type="PANTHER" id="PTHR21508">
    <property type="entry name" value="MITOGUARDIN"/>
    <property type="match status" value="1"/>
</dbReference>
<feature type="compositionally biased region" description="Acidic residues" evidence="8">
    <location>
        <begin position="509"/>
        <end position="522"/>
    </location>
</feature>
<evidence type="ECO:0000256" key="6">
    <source>
        <dbReference type="ARBA" id="ARBA00023128"/>
    </source>
</evidence>
<dbReference type="EMBL" id="CAXLJL010000700">
    <property type="protein sequence ID" value="CAL5140099.1"/>
    <property type="molecule type" value="Genomic_DNA"/>
</dbReference>
<reference evidence="10" key="1">
    <citation type="submission" date="2024-06" db="EMBL/GenBank/DDBJ databases">
        <authorList>
            <person name="Liu X."/>
            <person name="Lenzi L."/>
            <person name="Haldenby T S."/>
            <person name="Uol C."/>
        </authorList>
    </citation>
    <scope>NUCLEOTIDE SEQUENCE</scope>
</reference>
<feature type="region of interest" description="Disordered" evidence="8">
    <location>
        <begin position="498"/>
        <end position="541"/>
    </location>
</feature>
<gene>
    <name evidence="10" type="ORF">CDAUBV1_LOCUS15287</name>
</gene>
<evidence type="ECO:0000256" key="9">
    <source>
        <dbReference type="SAM" id="Phobius"/>
    </source>
</evidence>
<sequence length="612" mass="69561">MSEPIIIIRLPRCWRSAVLMISAGGAAATLFYFLWSRWFKSDMDENPHELLQIEYQNEVSASTHSPQRMAPMVWKHSSLSTSSHTSVGNNKVPVSSAYPALPAVSGILVHDSEQDEISSSMLDCGRLGLSTLAGVVSHLEKLMSKIKQYEDRNLVDPSTDAGQLINDLRVLLEQAYQLREQYNRKFILDQEYVLEQVESEVGSEDDTCSYFSALEHIDLSELELLLSKNLQRPLYCEALRLLDTGEIPCRALRTQLVGCDRDIEYLAKLHCLRQAFDYIFQQPEPTEWLCTVGRLTGFRLLHCLGYPTSDFNEAYKRLISFVESERRNPKSTMQEELSAKSVRVLNFYDIVVDYMLIDALELLSNPPGSVLSVTRHRWLSDNFKRVALDSTIWTILLAKRKLLKYADGFLAHYYSLTGTLSPALAWGFLGPDEGALRMCSRFREAINAFLRDAFICSEHNKSTSRGQSTAVTQHQEYKVDSHIAKQMDYEQEVAELELARREDSQVDGSETDAIESEEEGDDNSTVIGQGSKGEDNYAGSSHLPKRLHQIGLRYTTVPELAEDLYCLFIRCMIQLTKMFREEARLAHHLLPEELVNNPPPPNLRLTQQKSLL</sequence>
<proteinExistence type="inferred from homology"/>
<keyword evidence="6" id="KW-0496">Mitochondrion</keyword>
<dbReference type="Proteomes" id="UP001497525">
    <property type="component" value="Unassembled WGS sequence"/>
</dbReference>
<feature type="transmembrane region" description="Helical" evidence="9">
    <location>
        <begin position="12"/>
        <end position="35"/>
    </location>
</feature>
<dbReference type="InterPro" id="IPR019392">
    <property type="entry name" value="Miga"/>
</dbReference>
<dbReference type="AlphaFoldDB" id="A0AAV2TV97"/>